<name>A0ABU6NJH3_9BACI</name>
<reference evidence="3 4" key="1">
    <citation type="submission" date="2023-03" db="EMBL/GenBank/DDBJ databases">
        <title>Bacillus Genome Sequencing.</title>
        <authorList>
            <person name="Dunlap C."/>
        </authorList>
    </citation>
    <scope>NUCLEOTIDE SEQUENCE [LARGE SCALE GENOMIC DNA]</scope>
    <source>
        <strain evidence="3 4">B-4107</strain>
    </source>
</reference>
<feature type="transmembrane region" description="Helical" evidence="1">
    <location>
        <begin position="460"/>
        <end position="480"/>
    </location>
</feature>
<feature type="transmembrane region" description="Helical" evidence="1">
    <location>
        <begin position="399"/>
        <end position="423"/>
    </location>
</feature>
<comment type="caution">
    <text evidence="3">The sequence shown here is derived from an EMBL/GenBank/DDBJ whole genome shotgun (WGS) entry which is preliminary data.</text>
</comment>
<feature type="transmembrane region" description="Helical" evidence="1">
    <location>
        <begin position="67"/>
        <end position="90"/>
    </location>
</feature>
<feature type="domain" description="TRAP C4-dicarboxylate transport system permease DctM subunit" evidence="2">
    <location>
        <begin position="111"/>
        <end position="548"/>
    </location>
</feature>
<evidence type="ECO:0000259" key="2">
    <source>
        <dbReference type="Pfam" id="PF06808"/>
    </source>
</evidence>
<dbReference type="InterPro" id="IPR011853">
    <property type="entry name" value="TRAP_DctM-Dct_fused"/>
</dbReference>
<keyword evidence="1" id="KW-1133">Transmembrane helix</keyword>
<gene>
    <name evidence="3" type="ORF">P5F74_09525</name>
</gene>
<feature type="transmembrane region" description="Helical" evidence="1">
    <location>
        <begin position="126"/>
        <end position="144"/>
    </location>
</feature>
<feature type="transmembrane region" description="Helical" evidence="1">
    <location>
        <begin position="435"/>
        <end position="453"/>
    </location>
</feature>
<keyword evidence="4" id="KW-1185">Reference proteome</keyword>
<feature type="transmembrane region" description="Helical" evidence="1">
    <location>
        <begin position="12"/>
        <end position="34"/>
    </location>
</feature>
<proteinExistence type="predicted"/>
<dbReference type="NCBIfam" id="TIGR02123">
    <property type="entry name" value="TRAP_fused"/>
    <property type="match status" value="1"/>
</dbReference>
<feature type="transmembrane region" description="Helical" evidence="1">
    <location>
        <begin position="550"/>
        <end position="572"/>
    </location>
</feature>
<dbReference type="Pfam" id="PF06808">
    <property type="entry name" value="DctM"/>
    <property type="match status" value="1"/>
</dbReference>
<feature type="transmembrane region" description="Helical" evidence="1">
    <location>
        <begin position="40"/>
        <end position="55"/>
    </location>
</feature>
<evidence type="ECO:0000313" key="3">
    <source>
        <dbReference type="EMBL" id="MED4128368.1"/>
    </source>
</evidence>
<sequence length="625" mass="67299">MAEIILKQRFRLGAIILIVNGLFALYTAGFGMLSAMDQRGIHWLLMSVSLFLMYEPKKELSKVQQTISETVTFLFIMMASISGVYLLIVWEQRVLTVGTNTIFDLLMAITMIVVVLEAARRSAGKVLMLITLAFLAYALLGPYFPEPFDHRGQSIERLSTFLYLGSEGIFGVPMGISATFIIIFVLFGSFLEKLGGGKWFIDMSFSLTGRFRGGPAKTAIFASALMGMLSGSPVANAATTGNFTIPLMRKIGFKGYQAGAIEAVSSTGGMITPPIMGAAAFIMADYLGMPYQQIALAAIIPAVLFYVSLLLRIDSIAYKRKMWGLPKDQLPPIKETLLKRGHLAIPILFLLVMIAMGRSPINSAFWSIVIGVLISLLSKETRPSFRVLTHSLRAGSQNVMTIAAACAAAGIIVGVISITGLGVTISSVLLSFSQGNVGIALVIVMLITIILGFGMPPTAVYVVLVSILIPPLVQLGIPPIVAHMFIFYYSTLAALTPPVAITAFTAAALARADANQTSIEAFKLGLLAYIIPFMFVFSPALLLQGSASEIVVSSITSLIGVCCWVASIEGYLVRRWSWLNRGIFLLAAILLMFGGVTLGALAIGLIGLAFVIDKKNDRKENSIEV</sequence>
<dbReference type="InterPro" id="IPR010656">
    <property type="entry name" value="DctM"/>
</dbReference>
<evidence type="ECO:0000313" key="4">
    <source>
        <dbReference type="Proteomes" id="UP001341820"/>
    </source>
</evidence>
<organism evidence="3 4">
    <name type="scientific">Shouchella miscanthi</name>
    <dbReference type="NCBI Taxonomy" id="2598861"/>
    <lineage>
        <taxon>Bacteria</taxon>
        <taxon>Bacillati</taxon>
        <taxon>Bacillota</taxon>
        <taxon>Bacilli</taxon>
        <taxon>Bacillales</taxon>
        <taxon>Bacillaceae</taxon>
        <taxon>Shouchella</taxon>
    </lineage>
</organism>
<feature type="transmembrane region" description="Helical" evidence="1">
    <location>
        <begin position="584"/>
        <end position="612"/>
    </location>
</feature>
<dbReference type="Proteomes" id="UP001341820">
    <property type="component" value="Unassembled WGS sequence"/>
</dbReference>
<feature type="transmembrane region" description="Helical" evidence="1">
    <location>
        <begin position="294"/>
        <end position="313"/>
    </location>
</feature>
<evidence type="ECO:0000256" key="1">
    <source>
        <dbReference type="SAM" id="Phobius"/>
    </source>
</evidence>
<keyword evidence="1" id="KW-0472">Membrane</keyword>
<dbReference type="PANTHER" id="PTHR43849:SF2">
    <property type="entry name" value="BLL3936 PROTEIN"/>
    <property type="match status" value="1"/>
</dbReference>
<dbReference type="PANTHER" id="PTHR43849">
    <property type="entry name" value="BLL3936 PROTEIN"/>
    <property type="match status" value="1"/>
</dbReference>
<accession>A0ABU6NJH3</accession>
<feature type="transmembrane region" description="Helical" evidence="1">
    <location>
        <begin position="337"/>
        <end position="355"/>
    </location>
</feature>
<feature type="transmembrane region" description="Helical" evidence="1">
    <location>
        <begin position="102"/>
        <end position="119"/>
    </location>
</feature>
<dbReference type="RefSeq" id="WP_328237138.1">
    <property type="nucleotide sequence ID" value="NZ_JAROAS010000016.1"/>
</dbReference>
<feature type="transmembrane region" description="Helical" evidence="1">
    <location>
        <begin position="486"/>
        <end position="509"/>
    </location>
</feature>
<feature type="transmembrane region" description="Helical" evidence="1">
    <location>
        <begin position="521"/>
        <end position="544"/>
    </location>
</feature>
<protein>
    <submittedName>
        <fullName evidence="3">TRAP transporter permease</fullName>
    </submittedName>
</protein>
<keyword evidence="1" id="KW-0812">Transmembrane</keyword>
<feature type="transmembrane region" description="Helical" evidence="1">
    <location>
        <begin position="258"/>
        <end position="282"/>
    </location>
</feature>
<dbReference type="EMBL" id="JAROAS010000016">
    <property type="protein sequence ID" value="MED4128368.1"/>
    <property type="molecule type" value="Genomic_DNA"/>
</dbReference>
<feature type="transmembrane region" description="Helical" evidence="1">
    <location>
        <begin position="361"/>
        <end position="378"/>
    </location>
</feature>
<feature type="transmembrane region" description="Helical" evidence="1">
    <location>
        <begin position="168"/>
        <end position="191"/>
    </location>
</feature>